<organism evidence="1">
    <name type="scientific">Brassica oleracea</name>
    <name type="common">Wild cabbage</name>
    <dbReference type="NCBI Taxonomy" id="3712"/>
    <lineage>
        <taxon>Eukaryota</taxon>
        <taxon>Viridiplantae</taxon>
        <taxon>Streptophyta</taxon>
        <taxon>Embryophyta</taxon>
        <taxon>Tracheophyta</taxon>
        <taxon>Spermatophyta</taxon>
        <taxon>Magnoliopsida</taxon>
        <taxon>eudicotyledons</taxon>
        <taxon>Gunneridae</taxon>
        <taxon>Pentapetalae</taxon>
        <taxon>rosids</taxon>
        <taxon>malvids</taxon>
        <taxon>Brassicales</taxon>
        <taxon>Brassicaceae</taxon>
        <taxon>Brassiceae</taxon>
        <taxon>Brassica</taxon>
    </lineage>
</organism>
<evidence type="ECO:0000313" key="1">
    <source>
        <dbReference type="EMBL" id="VDD22546.1"/>
    </source>
</evidence>
<protein>
    <submittedName>
        <fullName evidence="1">Uncharacterized protein</fullName>
    </submittedName>
</protein>
<gene>
    <name evidence="1" type="ORF">BOLC2T08724H</name>
</gene>
<proteinExistence type="predicted"/>
<dbReference type="AlphaFoldDB" id="A0A3P6D4H8"/>
<accession>A0A3P6D4H8</accession>
<dbReference type="EMBL" id="LR031874">
    <property type="protein sequence ID" value="VDD22546.1"/>
    <property type="molecule type" value="Genomic_DNA"/>
</dbReference>
<reference evidence="1" key="1">
    <citation type="submission" date="2018-11" db="EMBL/GenBank/DDBJ databases">
        <authorList>
            <consortium name="Genoscope - CEA"/>
            <person name="William W."/>
        </authorList>
    </citation>
    <scope>NUCLEOTIDE SEQUENCE</scope>
</reference>
<name>A0A3P6D4H8_BRAOL</name>
<sequence>MTLWNMPHGGHVRYGEDAVTPAAYVHRMQKSGRELVLKISSFGYYVLNIRSCRCRVK</sequence>